<feature type="compositionally biased region" description="Polar residues" evidence="1">
    <location>
        <begin position="307"/>
        <end position="322"/>
    </location>
</feature>
<feature type="region of interest" description="Disordered" evidence="1">
    <location>
        <begin position="379"/>
        <end position="415"/>
    </location>
</feature>
<dbReference type="Pfam" id="PF22697">
    <property type="entry name" value="SOS1_NGEF_PH"/>
    <property type="match status" value="1"/>
</dbReference>
<feature type="domain" description="SOS1/NGEF-like PH" evidence="2">
    <location>
        <begin position="83"/>
        <end position="202"/>
    </location>
</feature>
<dbReference type="InterPro" id="IPR055251">
    <property type="entry name" value="SOS1_NGEF_PH"/>
</dbReference>
<dbReference type="InterPro" id="IPR011993">
    <property type="entry name" value="PH-like_dom_sf"/>
</dbReference>
<evidence type="ECO:0000313" key="3">
    <source>
        <dbReference type="EMBL" id="JAP62297.1"/>
    </source>
</evidence>
<evidence type="ECO:0000259" key="2">
    <source>
        <dbReference type="Pfam" id="PF22697"/>
    </source>
</evidence>
<reference evidence="3" key="1">
    <citation type="submission" date="2016-01" db="EMBL/GenBank/DDBJ databases">
        <title>Reference transcriptome for the parasite Schistocephalus solidus: insights into the molecular evolution of parasitism.</title>
        <authorList>
            <person name="Hebert F.O."/>
            <person name="Grambauer S."/>
            <person name="Barber I."/>
            <person name="Landry C.R."/>
            <person name="Aubin-Horth N."/>
        </authorList>
    </citation>
    <scope>NUCLEOTIDE SEQUENCE</scope>
</reference>
<evidence type="ECO:0000256" key="1">
    <source>
        <dbReference type="SAM" id="MobiDB-lite"/>
    </source>
</evidence>
<dbReference type="Gene3D" id="2.30.29.30">
    <property type="entry name" value="Pleckstrin-homology domain (PH domain)/Phosphotyrosine-binding domain (PTB)"/>
    <property type="match status" value="1"/>
</dbReference>
<sequence length="506" mass="54005">AAAAAAAAATELTPVEAAGDPFSRTPKPPLVTASSTSGKTADPPESTPTSVSQPPAAVVSPLPVGEANPSTESASPSPPLKFTVSRLFLFDRMLLVTEEVKGRRRGGTYAAGAFAQSTYQFKAAINVNKMRFEPHWFLCNPADVEGKRGNTLETVVRSALEIAASDDLRFALWDQTPARDVFYIVDPQTVSTRSAWVVHLRDIQRMQQQLLMALEDPTRFANTAGTNEHWGTPTSVPSTEIACHSTSVQSVDKSLQSAAVTASSQPHQRKWPSFNMRRPARLSSTSSTSTTIAVCGGGASSDLPLQPQATSASGSLRLSTGKSSHKSDNLSVSGQATAVALLPRAPNLLRSYSVERNRDNHTTPGSVSTPQLHVVQHRPATLQSKSASTSTTCSRVVSTNKPRPPSSKMSAHRKSSDDCVLDKDELDCAVEDCQRELAGFQKTKKVLSNLFGKHKKARQQTSIPPLHPHSKKRAETISDTPSPVAVESIMSTSCHAALPNEGTGPS</sequence>
<organism evidence="3">
    <name type="scientific">Schistocephalus solidus</name>
    <name type="common">Tapeworm</name>
    <dbReference type="NCBI Taxonomy" id="70667"/>
    <lineage>
        <taxon>Eukaryota</taxon>
        <taxon>Metazoa</taxon>
        <taxon>Spiralia</taxon>
        <taxon>Lophotrochozoa</taxon>
        <taxon>Platyhelminthes</taxon>
        <taxon>Cestoda</taxon>
        <taxon>Eucestoda</taxon>
        <taxon>Diphyllobothriidea</taxon>
        <taxon>Diphyllobothriidae</taxon>
        <taxon>Schistocephalus</taxon>
    </lineage>
</organism>
<dbReference type="AlphaFoldDB" id="A0A0V0J9P8"/>
<dbReference type="EMBL" id="GEEE01016565">
    <property type="protein sequence ID" value="JAP46660.1"/>
    <property type="molecule type" value="Transcribed_RNA"/>
</dbReference>
<name>A0A0V0J9P8_SCHSO</name>
<feature type="region of interest" description="Disordered" evidence="1">
    <location>
        <begin position="298"/>
        <end position="331"/>
    </location>
</feature>
<proteinExistence type="predicted"/>
<feature type="compositionally biased region" description="Low complexity" evidence="1">
    <location>
        <begin position="386"/>
        <end position="399"/>
    </location>
</feature>
<dbReference type="SUPFAM" id="SSF50729">
    <property type="entry name" value="PH domain-like"/>
    <property type="match status" value="1"/>
</dbReference>
<gene>
    <name evidence="3" type="ORF">TR142670</name>
</gene>
<dbReference type="EMBL" id="GEEE01000928">
    <property type="protein sequence ID" value="JAP62297.1"/>
    <property type="molecule type" value="Transcribed_RNA"/>
</dbReference>
<protein>
    <recommendedName>
        <fullName evidence="2">SOS1/NGEF-like PH domain-containing protein</fullName>
    </recommendedName>
</protein>
<feature type="region of interest" description="Disordered" evidence="1">
    <location>
        <begin position="1"/>
        <end position="78"/>
    </location>
</feature>
<feature type="non-terminal residue" evidence="3">
    <location>
        <position position="1"/>
    </location>
</feature>
<feature type="region of interest" description="Disordered" evidence="1">
    <location>
        <begin position="454"/>
        <end position="479"/>
    </location>
</feature>
<accession>A0A0V0J9P8</accession>